<comment type="caution">
    <text evidence="3">The sequence shown here is derived from an EMBL/GenBank/DDBJ whole genome shotgun (WGS) entry which is preliminary data.</text>
</comment>
<keyword evidence="2" id="KW-0472">Membrane</keyword>
<name>A0ABR9REE7_9FIRM</name>
<dbReference type="RefSeq" id="WP_193538868.1">
    <property type="nucleotide sequence ID" value="NZ_JADCKF010000014.1"/>
</dbReference>
<evidence type="ECO:0000313" key="3">
    <source>
        <dbReference type="EMBL" id="MBE5057026.1"/>
    </source>
</evidence>
<proteinExistence type="predicted"/>
<keyword evidence="4" id="KW-1185">Reference proteome</keyword>
<feature type="transmembrane region" description="Helical" evidence="2">
    <location>
        <begin position="20"/>
        <end position="43"/>
    </location>
</feature>
<feature type="compositionally biased region" description="Polar residues" evidence="1">
    <location>
        <begin position="796"/>
        <end position="806"/>
    </location>
</feature>
<feature type="region of interest" description="Disordered" evidence="1">
    <location>
        <begin position="748"/>
        <end position="806"/>
    </location>
</feature>
<protein>
    <submittedName>
        <fullName evidence="3">Carbohydrate-binding domain-containing protein</fullName>
    </submittedName>
</protein>
<dbReference type="EMBL" id="JADCKF010000014">
    <property type="protein sequence ID" value="MBE5057026.1"/>
    <property type="molecule type" value="Genomic_DNA"/>
</dbReference>
<evidence type="ECO:0000256" key="2">
    <source>
        <dbReference type="SAM" id="Phobius"/>
    </source>
</evidence>
<dbReference type="InterPro" id="IPR025584">
    <property type="entry name" value="Cthe_2159"/>
</dbReference>
<gene>
    <name evidence="3" type="ORF">INF37_13625</name>
</gene>
<feature type="transmembrane region" description="Helical" evidence="2">
    <location>
        <begin position="50"/>
        <end position="69"/>
    </location>
</feature>
<dbReference type="Proteomes" id="UP000806211">
    <property type="component" value="Unassembled WGS sequence"/>
</dbReference>
<organism evidence="3 4">
    <name type="scientific">Pseudoflavonifractor gallinarum</name>
    <dbReference type="NCBI Taxonomy" id="2779352"/>
    <lineage>
        <taxon>Bacteria</taxon>
        <taxon>Bacillati</taxon>
        <taxon>Bacillota</taxon>
        <taxon>Clostridia</taxon>
        <taxon>Eubacteriales</taxon>
        <taxon>Oscillospiraceae</taxon>
        <taxon>Pseudoflavonifractor</taxon>
    </lineage>
</organism>
<evidence type="ECO:0000313" key="4">
    <source>
        <dbReference type="Proteomes" id="UP000806211"/>
    </source>
</evidence>
<reference evidence="3 4" key="1">
    <citation type="submission" date="2020-10" db="EMBL/GenBank/DDBJ databases">
        <title>ChiBAC.</title>
        <authorList>
            <person name="Zenner C."/>
            <person name="Hitch T.C.A."/>
            <person name="Clavel T."/>
        </authorList>
    </citation>
    <scope>NUCLEOTIDE SEQUENCE [LARGE SCALE GENOMIC DNA]</scope>
    <source>
        <strain evidence="3 4">DSM 107456</strain>
    </source>
</reference>
<feature type="region of interest" description="Disordered" evidence="1">
    <location>
        <begin position="667"/>
        <end position="687"/>
    </location>
</feature>
<dbReference type="Pfam" id="PF16316">
    <property type="entry name" value="DUF4956"/>
    <property type="match status" value="1"/>
</dbReference>
<feature type="compositionally biased region" description="Low complexity" evidence="1">
    <location>
        <begin position="748"/>
        <end position="761"/>
    </location>
</feature>
<keyword evidence="2" id="KW-0812">Transmembrane</keyword>
<evidence type="ECO:0000256" key="1">
    <source>
        <dbReference type="SAM" id="MobiDB-lite"/>
    </source>
</evidence>
<keyword evidence="2" id="KW-1133">Transmembrane helix</keyword>
<accession>A0ABR9REE7</accession>
<feature type="compositionally biased region" description="Gly residues" evidence="1">
    <location>
        <begin position="762"/>
        <end position="775"/>
    </location>
</feature>
<dbReference type="Pfam" id="PF14262">
    <property type="entry name" value="Cthe_2159"/>
    <property type="match status" value="1"/>
</dbReference>
<feature type="region of interest" description="Disordered" evidence="1">
    <location>
        <begin position="535"/>
        <end position="556"/>
    </location>
</feature>
<sequence>MPDNLFQGLFDTALTNTIAPGAFLLCVGVSLILGLLLCAMTLWRSHFSRSLAVTLAILPAVVCVVILMVNGNVGTGVAVAGAFNLVRFRSAPGSAREIGALFVAMGTGLITGMGYLGYGALFTLILGGAMMLYNALSLRPWAQNTPERTLHITIPEDLDYAGVFDPVLHQYARRYSLTQVKTTNMGSLFKLTYDLTLKDPSQEKRFIDQLRLRNGNPGDLPGPPGYQRRRPVKEEVFMKHPILRLTPPLLSALLLLSSCGAQNTQATPSAAVETAAQTAEPTAAAIDTQALFSDRDLAGTYDESAAIPIQLNGDSASCASDAVTIEGSRVILSSEGVYLLSGTLTDGQIVVNAGESDKVQLVLNGVDVTSATSAPIYALSADKVFLTLADGTENYLANGGEYVAIDENNIDAVLFSKTDLTLNGTGSLTIQSPAGHGVVSRDELVITGGSYTITAANHGLSGKDSIAIADGSFTITSGKDGLHAENSDDPSLGFLYLAEGSFSVTAQGDAISAAGALQIDGGTFDLHTGAGSASVDLSSSEDAFGPMDGGQQKSGVAQSETTAAETEADTVSQKGIKAEGSFTIAGGTFTLDTVDDGLHAGGEALITGGTFSLRSGDDAIHSDAALTIQNGSFTIPYCYEGIAGLSITVDGGTFDITSSDDGLNAAGGADSSGFRGPGGQSQDTFSSGTDSFILINGGEFTIVSTGDCVDSNGDLGDLTVNGGTLDLTCNGSGNTALDCDGTYTNNGGTVTTNDGSEQNPGQMGGGMGGRGGLRGNPGTQPSGAPSENGDRPQPPQDSAQEAPSEA</sequence>
<dbReference type="InterPro" id="IPR032531">
    <property type="entry name" value="DUF4956"/>
</dbReference>